<feature type="transmembrane region" description="Helical" evidence="7">
    <location>
        <begin position="71"/>
        <end position="92"/>
    </location>
</feature>
<proteinExistence type="inferred from homology"/>
<evidence type="ECO:0000256" key="4">
    <source>
        <dbReference type="ARBA" id="ARBA00022837"/>
    </source>
</evidence>
<dbReference type="PANTHER" id="PTHR10342">
    <property type="entry name" value="ARYLSULFATASE"/>
    <property type="match status" value="1"/>
</dbReference>
<keyword evidence="2" id="KW-0479">Metal-binding</keyword>
<dbReference type="GO" id="GO:0008484">
    <property type="term" value="F:sulfuric ester hydrolase activity"/>
    <property type="evidence" value="ECO:0007669"/>
    <property type="project" value="InterPro"/>
</dbReference>
<protein>
    <recommendedName>
        <fullName evidence="8">Sulfatase N-terminal domain-containing protein</fullName>
    </recommendedName>
</protein>
<dbReference type="AlphaFoldDB" id="A0AAE0C5N9"/>
<gene>
    <name evidence="9" type="ORF">CYMTET_42207</name>
</gene>
<dbReference type="PROSITE" id="PS00523">
    <property type="entry name" value="SULFATASE_1"/>
    <property type="match status" value="1"/>
</dbReference>
<dbReference type="Proteomes" id="UP001190700">
    <property type="component" value="Unassembled WGS sequence"/>
</dbReference>
<keyword evidence="7" id="KW-0812">Transmembrane</keyword>
<keyword evidence="5" id="KW-0325">Glycoprotein</keyword>
<dbReference type="InterPro" id="IPR024607">
    <property type="entry name" value="Sulfatase_CS"/>
</dbReference>
<dbReference type="EMBL" id="LGRX02028218">
    <property type="protein sequence ID" value="KAK3248324.1"/>
    <property type="molecule type" value="Genomic_DNA"/>
</dbReference>
<keyword evidence="10" id="KW-1185">Reference proteome</keyword>
<dbReference type="InterPro" id="IPR017850">
    <property type="entry name" value="Alkaline_phosphatase_core_sf"/>
</dbReference>
<dbReference type="GO" id="GO:0046872">
    <property type="term" value="F:metal ion binding"/>
    <property type="evidence" value="ECO:0007669"/>
    <property type="project" value="UniProtKB-KW"/>
</dbReference>
<dbReference type="InterPro" id="IPR047115">
    <property type="entry name" value="ARSB"/>
</dbReference>
<dbReference type="SUPFAM" id="SSF53649">
    <property type="entry name" value="Alkaline phosphatase-like"/>
    <property type="match status" value="1"/>
</dbReference>
<evidence type="ECO:0000256" key="6">
    <source>
        <dbReference type="SAM" id="MobiDB-lite"/>
    </source>
</evidence>
<evidence type="ECO:0000313" key="9">
    <source>
        <dbReference type="EMBL" id="KAK3248324.1"/>
    </source>
</evidence>
<feature type="compositionally biased region" description="Low complexity" evidence="6">
    <location>
        <begin position="136"/>
        <end position="155"/>
    </location>
</feature>
<dbReference type="InterPro" id="IPR000917">
    <property type="entry name" value="Sulfatase_N"/>
</dbReference>
<dbReference type="PROSITE" id="PS00149">
    <property type="entry name" value="SULFATASE_2"/>
    <property type="match status" value="1"/>
</dbReference>
<evidence type="ECO:0000313" key="10">
    <source>
        <dbReference type="Proteomes" id="UP001190700"/>
    </source>
</evidence>
<comment type="similarity">
    <text evidence="1">Belongs to the sulfatase family.</text>
</comment>
<evidence type="ECO:0000256" key="1">
    <source>
        <dbReference type="ARBA" id="ARBA00008779"/>
    </source>
</evidence>
<evidence type="ECO:0000259" key="8">
    <source>
        <dbReference type="Pfam" id="PF00884"/>
    </source>
</evidence>
<feature type="compositionally biased region" description="Low complexity" evidence="6">
    <location>
        <begin position="164"/>
        <end position="195"/>
    </location>
</feature>
<feature type="region of interest" description="Disordered" evidence="6">
    <location>
        <begin position="133"/>
        <end position="203"/>
    </location>
</feature>
<sequence>MSNDKDGPKIEMSAALHDRVNQAFNQAAFTNDQAGSENEVRMTDILAQHRDIDAQKVRMASIEKNINRLKMLGVGGIVYGVCITVFVIVLLAQGTSCTCNCGKDDDIAERIDAATGNTVPATCAPCTMCPTPGPTSPRTTASPTTASPDTCAPCTMYPTPGPTSPQATASPTTPTASPTTTPTTRSPTTPHTTSPTAPPLLSEGSPNIIHFLVDDWGVNDVGYRNPYLQTPNMDRLASQGVKLEHFYAEALCTPSRTQILTGRHPWRYGLNAGVFDIQDLRQLDEEEHLLPQYLQEAGYSTYLVGKWHLGFYKKEALPTMRGFDDFFGLLSGESSHHDYSGGTGPQDPKPSGYDLYSSVEGWAMENSTGWTQWDFGNVTFDLMDRHVGDARTAEKPMYFFLALTDLHNPIQLPQEAEDPVLNNTKCAVLPVDGSDPAFLNPGASDDPDTTDECVEYGLKTCKTGKTKRQYLCGMAVYVDNFLGDLETKLKAEGTWDNTVIVVHGDNGGNIMDSASNYPYDGYKATIFEGGIRNAGFVTGGYLERSLDAANVPRGYEHRDSIEGTDWFATFLHLANATHKIHKERVLDSVNVWDSITRNVTSPRNYVVVGAFPEWFNSGVAVVRKDGWKLVINPDNFPSWSLHRILQNCFTMYLSEPRLDLAEQCAINQQRAYFFGNVMFTKLTEYADWVDKMWYPYQELMQDGSAEVVKRNLQLSYDLLDFTTYESSFKDDQTFFGTLMILLNVNENSTCIKEYDPACNMIESTDPEVLKIRDELEGVVAEVMAQRVPTTWTPFVDPWVPWVSEDCTYMSYWRDVDLNLLNPTSSCFNTTLGVETWMLNEERRIARHDFD</sequence>
<reference evidence="9 10" key="1">
    <citation type="journal article" date="2015" name="Genome Biol. Evol.">
        <title>Comparative Genomics of a Bacterivorous Green Alga Reveals Evolutionary Causalities and Consequences of Phago-Mixotrophic Mode of Nutrition.</title>
        <authorList>
            <person name="Burns J.A."/>
            <person name="Paasch A."/>
            <person name="Narechania A."/>
            <person name="Kim E."/>
        </authorList>
    </citation>
    <scope>NUCLEOTIDE SEQUENCE [LARGE SCALE GENOMIC DNA]</scope>
    <source>
        <strain evidence="9 10">PLY_AMNH</strain>
    </source>
</reference>
<keyword evidence="7" id="KW-0472">Membrane</keyword>
<evidence type="ECO:0000256" key="3">
    <source>
        <dbReference type="ARBA" id="ARBA00022801"/>
    </source>
</evidence>
<name>A0AAE0C5N9_9CHLO</name>
<evidence type="ECO:0000256" key="7">
    <source>
        <dbReference type="SAM" id="Phobius"/>
    </source>
</evidence>
<keyword evidence="4" id="KW-0106">Calcium</keyword>
<keyword evidence="7" id="KW-1133">Transmembrane helix</keyword>
<feature type="domain" description="Sulfatase N-terminal" evidence="8">
    <location>
        <begin position="206"/>
        <end position="575"/>
    </location>
</feature>
<accession>A0AAE0C5N9</accession>
<dbReference type="Pfam" id="PF00884">
    <property type="entry name" value="Sulfatase"/>
    <property type="match status" value="1"/>
</dbReference>
<dbReference type="Gene3D" id="3.40.720.10">
    <property type="entry name" value="Alkaline Phosphatase, subunit A"/>
    <property type="match status" value="1"/>
</dbReference>
<organism evidence="9 10">
    <name type="scientific">Cymbomonas tetramitiformis</name>
    <dbReference type="NCBI Taxonomy" id="36881"/>
    <lineage>
        <taxon>Eukaryota</taxon>
        <taxon>Viridiplantae</taxon>
        <taxon>Chlorophyta</taxon>
        <taxon>Pyramimonadophyceae</taxon>
        <taxon>Pyramimonadales</taxon>
        <taxon>Pyramimonadaceae</taxon>
        <taxon>Cymbomonas</taxon>
    </lineage>
</organism>
<evidence type="ECO:0000256" key="2">
    <source>
        <dbReference type="ARBA" id="ARBA00022723"/>
    </source>
</evidence>
<keyword evidence="3" id="KW-0378">Hydrolase</keyword>
<dbReference type="PANTHER" id="PTHR10342:SF274">
    <property type="entry name" value="ARYLSULFATASE B"/>
    <property type="match status" value="1"/>
</dbReference>
<evidence type="ECO:0000256" key="5">
    <source>
        <dbReference type="ARBA" id="ARBA00023180"/>
    </source>
</evidence>
<comment type="caution">
    <text evidence="9">The sequence shown here is derived from an EMBL/GenBank/DDBJ whole genome shotgun (WGS) entry which is preliminary data.</text>
</comment>